<dbReference type="RefSeq" id="WP_144992687.1">
    <property type="nucleotide sequence ID" value="NZ_VNJK01000002.1"/>
</dbReference>
<accession>A0A559IQA1</accession>
<proteinExistence type="predicted"/>
<dbReference type="Proteomes" id="UP000318102">
    <property type="component" value="Unassembled WGS sequence"/>
</dbReference>
<evidence type="ECO:0000313" key="2">
    <source>
        <dbReference type="Proteomes" id="UP000318102"/>
    </source>
</evidence>
<dbReference type="NCBIfam" id="NF046065">
    <property type="entry name" value="MtxRegRemB"/>
    <property type="match status" value="1"/>
</dbReference>
<reference evidence="1 2" key="1">
    <citation type="submission" date="2019-07" db="EMBL/GenBank/DDBJ databases">
        <authorList>
            <person name="Kim J."/>
        </authorList>
    </citation>
    <scope>NUCLEOTIDE SEQUENCE [LARGE SCALE GENOMIC DNA]</scope>
    <source>
        <strain evidence="1 2">N4</strain>
    </source>
</reference>
<dbReference type="EMBL" id="VNJK01000002">
    <property type="protein sequence ID" value="TVX89827.1"/>
    <property type="molecule type" value="Genomic_DNA"/>
</dbReference>
<dbReference type="AlphaFoldDB" id="A0A559IQA1"/>
<organism evidence="1 2">
    <name type="scientific">Paenibacillus agilis</name>
    <dbReference type="NCBI Taxonomy" id="3020863"/>
    <lineage>
        <taxon>Bacteria</taxon>
        <taxon>Bacillati</taxon>
        <taxon>Bacillota</taxon>
        <taxon>Bacilli</taxon>
        <taxon>Bacillales</taxon>
        <taxon>Paenibacillaceae</taxon>
        <taxon>Paenibacillus</taxon>
    </lineage>
</organism>
<comment type="caution">
    <text evidence="1">The sequence shown here is derived from an EMBL/GenBank/DDBJ whole genome shotgun (WGS) entry which is preliminary data.</text>
</comment>
<sequence>MYIHLGGERVIRSSELVAIFDVTIEKASKLSKQFAAHSQKIKNVEWIGEEEAKSIVVTKGKVYYSPISSTTLKKRSRSGMRVEEA</sequence>
<gene>
    <name evidence="1" type="ORF">FPZ44_18955</name>
</gene>
<keyword evidence="2" id="KW-1185">Reference proteome</keyword>
<dbReference type="Pfam" id="PF04025">
    <property type="entry name" value="RemA-like"/>
    <property type="match status" value="1"/>
</dbReference>
<dbReference type="OrthoDB" id="9811390at2"/>
<evidence type="ECO:0000313" key="1">
    <source>
        <dbReference type="EMBL" id="TVX89827.1"/>
    </source>
</evidence>
<dbReference type="InterPro" id="IPR007169">
    <property type="entry name" value="RemA-like"/>
</dbReference>
<protein>
    <submittedName>
        <fullName evidence="1">DUF370 domain-containing protein</fullName>
    </submittedName>
</protein>
<name>A0A559IQA1_9BACL</name>